<name>A0A0M2R5P6_9PROT</name>
<keyword evidence="2" id="KW-0479">Metal-binding</keyword>
<dbReference type="GO" id="GO:0005737">
    <property type="term" value="C:cytoplasm"/>
    <property type="evidence" value="ECO:0007669"/>
    <property type="project" value="TreeGrafter"/>
</dbReference>
<organism evidence="4 5">
    <name type="scientific">Kiloniella litopenaei</name>
    <dbReference type="NCBI Taxonomy" id="1549748"/>
    <lineage>
        <taxon>Bacteria</taxon>
        <taxon>Pseudomonadati</taxon>
        <taxon>Pseudomonadota</taxon>
        <taxon>Alphaproteobacteria</taxon>
        <taxon>Rhodospirillales</taxon>
        <taxon>Kiloniellaceae</taxon>
        <taxon>Kiloniella</taxon>
    </lineage>
</organism>
<gene>
    <name evidence="4" type="ORF">WH95_10145</name>
</gene>
<comment type="cofactor">
    <cofactor evidence="2">
        <name>a divalent metal cation</name>
        <dbReference type="ChEBI" id="CHEBI:60240"/>
    </cofactor>
</comment>
<proteinExistence type="inferred from homology"/>
<dbReference type="PIRSF" id="PIRSF000883">
    <property type="entry name" value="Pesterase_MJ0912"/>
    <property type="match status" value="1"/>
</dbReference>
<dbReference type="EMBL" id="LANI01000006">
    <property type="protein sequence ID" value="KKJ77016.1"/>
    <property type="molecule type" value="Genomic_DNA"/>
</dbReference>
<evidence type="ECO:0000256" key="2">
    <source>
        <dbReference type="RuleBase" id="RU362039"/>
    </source>
</evidence>
<comment type="caution">
    <text evidence="4">The sequence shown here is derived from an EMBL/GenBank/DDBJ whole genome shotgun (WGS) entry which is preliminary data.</text>
</comment>
<evidence type="ECO:0000313" key="5">
    <source>
        <dbReference type="Proteomes" id="UP000034491"/>
    </source>
</evidence>
<comment type="similarity">
    <text evidence="1 2">Belongs to the metallophosphoesterase superfamily. YfcE family.</text>
</comment>
<dbReference type="PANTHER" id="PTHR42850:SF2">
    <property type="entry name" value="BLL5683 PROTEIN"/>
    <property type="match status" value="1"/>
</dbReference>
<evidence type="ECO:0000259" key="3">
    <source>
        <dbReference type="Pfam" id="PF12850"/>
    </source>
</evidence>
<feature type="domain" description="Calcineurin-like phosphoesterase" evidence="3">
    <location>
        <begin position="1"/>
        <end position="186"/>
    </location>
</feature>
<dbReference type="NCBIfam" id="TIGR00040">
    <property type="entry name" value="yfcE"/>
    <property type="match status" value="1"/>
</dbReference>
<dbReference type="InterPro" id="IPR029052">
    <property type="entry name" value="Metallo-depent_PP-like"/>
</dbReference>
<dbReference type="InterPro" id="IPR011152">
    <property type="entry name" value="Pesterase_MJ0912"/>
</dbReference>
<dbReference type="InterPro" id="IPR050126">
    <property type="entry name" value="Ap4A_hydrolase"/>
</dbReference>
<sequence length="232" mass="25729">MKIGLLSDAHGHCPAFERGLSLLKAAGAEQIYFLGDSIGYIADKQVVQLIRNSDIQAVRGNHEAMLNEPPEDSEGIYQIKRCRDQLSDEEVDFLTSLPEKLEIQIGDLNLLMCHGAPDNLLFGYLYPDTDLEKYNDLPYDVCISGHTHRPMHRTNSAGRVFLNPGSCGMPRDTGKFGSVAIFDADTMGVQIIRYDISDITSVWLQKCAPVHEVVAGLFKRKVSSAILGKVYE</sequence>
<evidence type="ECO:0000313" key="4">
    <source>
        <dbReference type="EMBL" id="KKJ77016.1"/>
    </source>
</evidence>
<dbReference type="OrthoDB" id="9813918at2"/>
<dbReference type="EC" id="3.1.4.-" evidence="2"/>
<dbReference type="PANTHER" id="PTHR42850">
    <property type="entry name" value="METALLOPHOSPHOESTERASE"/>
    <property type="match status" value="1"/>
</dbReference>
<dbReference type="Pfam" id="PF12850">
    <property type="entry name" value="Metallophos_2"/>
    <property type="match status" value="1"/>
</dbReference>
<dbReference type="GO" id="GO:0016791">
    <property type="term" value="F:phosphatase activity"/>
    <property type="evidence" value="ECO:0007669"/>
    <property type="project" value="TreeGrafter"/>
</dbReference>
<dbReference type="STRING" id="1549748.WH95_10145"/>
<dbReference type="RefSeq" id="WP_046506460.1">
    <property type="nucleotide sequence ID" value="NZ_LANI01000006.1"/>
</dbReference>
<dbReference type="AlphaFoldDB" id="A0A0M2R5P6"/>
<dbReference type="SUPFAM" id="SSF56300">
    <property type="entry name" value="Metallo-dependent phosphatases"/>
    <property type="match status" value="1"/>
</dbReference>
<accession>A0A0M2R5P6</accession>
<evidence type="ECO:0000256" key="1">
    <source>
        <dbReference type="ARBA" id="ARBA00008950"/>
    </source>
</evidence>
<keyword evidence="5" id="KW-1185">Reference proteome</keyword>
<dbReference type="InterPro" id="IPR024654">
    <property type="entry name" value="Calcineurin-like_PHP_lpxH"/>
</dbReference>
<dbReference type="Proteomes" id="UP000034491">
    <property type="component" value="Unassembled WGS sequence"/>
</dbReference>
<dbReference type="GO" id="GO:0046872">
    <property type="term" value="F:metal ion binding"/>
    <property type="evidence" value="ECO:0007669"/>
    <property type="project" value="UniProtKB-KW"/>
</dbReference>
<dbReference type="InterPro" id="IPR000979">
    <property type="entry name" value="Phosphodiesterase_MJ0936/Vps29"/>
</dbReference>
<protein>
    <recommendedName>
        <fullName evidence="2">Phosphoesterase</fullName>
        <ecNumber evidence="2">3.1.4.-</ecNumber>
    </recommendedName>
</protein>
<reference evidence="4 5" key="1">
    <citation type="submission" date="2015-03" db="EMBL/GenBank/DDBJ databases">
        <title>Genome sequence of Kiloniella sp. P1-1, isolated from the gut microflora of Pacific white shrimp, Penaeus vannamei.</title>
        <authorList>
            <person name="Shao Z."/>
            <person name="Wang L."/>
            <person name="Li X."/>
        </authorList>
    </citation>
    <scope>NUCLEOTIDE SEQUENCE [LARGE SCALE GENOMIC DNA]</scope>
    <source>
        <strain evidence="4 5">P1-1</strain>
    </source>
</reference>
<dbReference type="Gene3D" id="3.60.21.10">
    <property type="match status" value="1"/>
</dbReference>